<proteinExistence type="predicted"/>
<evidence type="ECO:0008006" key="4">
    <source>
        <dbReference type="Google" id="ProtNLM"/>
    </source>
</evidence>
<feature type="transmembrane region" description="Helical" evidence="1">
    <location>
        <begin position="196"/>
        <end position="219"/>
    </location>
</feature>
<keyword evidence="1" id="KW-0472">Membrane</keyword>
<evidence type="ECO:0000313" key="3">
    <source>
        <dbReference type="Proteomes" id="UP001338309"/>
    </source>
</evidence>
<organism evidence="2 3">
    <name type="scientific">Algoriphagus confluentis</name>
    <dbReference type="NCBI Taxonomy" id="1697556"/>
    <lineage>
        <taxon>Bacteria</taxon>
        <taxon>Pseudomonadati</taxon>
        <taxon>Bacteroidota</taxon>
        <taxon>Cytophagia</taxon>
        <taxon>Cytophagales</taxon>
        <taxon>Cyclobacteriaceae</taxon>
        <taxon>Algoriphagus</taxon>
    </lineage>
</organism>
<dbReference type="EMBL" id="BTPD01000010">
    <property type="protein sequence ID" value="GMQ30560.1"/>
    <property type="molecule type" value="Genomic_DNA"/>
</dbReference>
<sequence length="228" mass="26671">MRKLSEQELKLVQMAISEKGINSAELLMEVYDHFLSHLESFPEEQFEVQLNSLNLKWSKRYCAKLQDNLRKNLNKTVRKIQWNLIKSYFSWPKFFITLLLIGGITLLINLLTSKLQLAILFSVPLIYLTGFLAMVLFRTHQKLKPIKSTFKDSGLKINSLYSSYFITYLTLPFHFYNICLNIPRILKANQLVSDELVNYLSIGFCFIIYIHAITVYEAWKIKSKTALI</sequence>
<reference evidence="2 3" key="1">
    <citation type="submission" date="2023-08" db="EMBL/GenBank/DDBJ databases">
        <title>Draft genome sequence of Algoriphagus confluentis.</title>
        <authorList>
            <person name="Takatani N."/>
            <person name="Hosokawa M."/>
            <person name="Sawabe T."/>
        </authorList>
    </citation>
    <scope>NUCLEOTIDE SEQUENCE [LARGE SCALE GENOMIC DNA]</scope>
    <source>
        <strain evidence="2 3">NBRC 111222</strain>
    </source>
</reference>
<gene>
    <name evidence="2" type="ORF">Aconfl_32030</name>
</gene>
<protein>
    <recommendedName>
        <fullName evidence="4">DUF2207 domain-containing protein</fullName>
    </recommendedName>
</protein>
<keyword evidence="3" id="KW-1185">Reference proteome</keyword>
<keyword evidence="1" id="KW-1133">Transmembrane helix</keyword>
<keyword evidence="1" id="KW-0812">Transmembrane</keyword>
<feature type="transmembrane region" description="Helical" evidence="1">
    <location>
        <begin position="88"/>
        <end position="111"/>
    </location>
</feature>
<dbReference type="Proteomes" id="UP001338309">
    <property type="component" value="Unassembled WGS sequence"/>
</dbReference>
<evidence type="ECO:0000256" key="1">
    <source>
        <dbReference type="SAM" id="Phobius"/>
    </source>
</evidence>
<evidence type="ECO:0000313" key="2">
    <source>
        <dbReference type="EMBL" id="GMQ30560.1"/>
    </source>
</evidence>
<dbReference type="RefSeq" id="WP_338225268.1">
    <property type="nucleotide sequence ID" value="NZ_BTPD01000010.1"/>
</dbReference>
<accession>A0ABQ6PRG0</accession>
<name>A0ABQ6PRG0_9BACT</name>
<comment type="caution">
    <text evidence="2">The sequence shown here is derived from an EMBL/GenBank/DDBJ whole genome shotgun (WGS) entry which is preliminary data.</text>
</comment>
<feature type="transmembrane region" description="Helical" evidence="1">
    <location>
        <begin position="117"/>
        <end position="137"/>
    </location>
</feature>
<feature type="transmembrane region" description="Helical" evidence="1">
    <location>
        <begin position="158"/>
        <end position="176"/>
    </location>
</feature>